<evidence type="ECO:0000259" key="9">
    <source>
        <dbReference type="PROSITE" id="PS50011"/>
    </source>
</evidence>
<dbReference type="FunFam" id="1.10.510.10:FF:000005">
    <property type="entry name" value="cAMP-dependent protein kinase catalytic subunit alpha"/>
    <property type="match status" value="1"/>
</dbReference>
<keyword evidence="7" id="KW-0142">cGMP-binding</keyword>
<dbReference type="InterPro" id="IPR017441">
    <property type="entry name" value="Protein_kinase_ATP_BS"/>
</dbReference>
<dbReference type="PROSITE" id="PS00889">
    <property type="entry name" value="CNMP_BINDING_2"/>
    <property type="match status" value="1"/>
</dbReference>
<dbReference type="PROSITE" id="PS00107">
    <property type="entry name" value="PROTEIN_KINASE_ATP"/>
    <property type="match status" value="1"/>
</dbReference>
<dbReference type="SMART" id="SM00100">
    <property type="entry name" value="cNMP"/>
    <property type="match status" value="2"/>
</dbReference>
<dbReference type="Gene3D" id="2.60.120.10">
    <property type="entry name" value="Jelly Rolls"/>
    <property type="match status" value="2"/>
</dbReference>
<sequence length="902" mass="99008">MVSTASKRPTEEWRNATDLATEDELRAEIARLRQLALSCVNAKLNKKRVKDNINLSGYEKKYVPKSENVKNLLRAAMADNCLFRRCRETEKEELLDTFMEVKFSAGTTIMRQGDKGETFYVVESGTCEVLLDAHKAPVATPTKGNTFGELALMYNTPRAATVAAKTDVTCWKIDRREFRLILAHNARLRSESYKTLLKEVKLRGKTNERLLADCLTEEQLTKLADCMDEEDVPAGHNIIVEGEEGNTFYVIAEGDVEISTAKDGVVGTFTKGAYFGDRALVADEKRAATCKAIKNGVKVLAVDREDFIALLGSIDELVESGSNVTEHVELTKRAAAEITLADLTVIRTLGHGAFGRVKLVKHGTFPYALKSQAKSAIVENHLQDHVLMERDILMQLDHPFILKLICAFQDDRYIYFLLELLIGGELFTHLRKLQRFPEPTMKVYAGAVTLAFDHMHAKNIAYRDLKPENLVLDKDGYLKVVDLGLAKVVNSKTWTLCGTPDYLAPEIILNEGHDKAVDYWALGVLMYELVAGRPPFYADDPMEVYEKILSGNMSFPSHFGRHLADIVRKFLKICQSKRLGNGKGGVGAVKKHRFFAGFAWNNLLARTMPPPIPIDIKDCADASNFDTYEEETDNRSVRVLEAGEKCRASQVRAVVNETGEAECQTCHGTFVEMTNPWADDDAGLREFLGNAAPSSNEARPTGPRFSNRTPGAELVASAIQQILSQGSQDQPSVGTLFGGTGGAGDFLGSLQPLLALPARNGDGTSLLGDYAVGNITNIIEQLMANDPTAHPPAPASKKAVRRLCTKIDIAQTHVDDGWECAIHKEPFGVGEVATRLPCGHVFLEDAILRWLDDHHSCPVCRHALPTDDEEAEAQRDADAAADAAAAAAAALCSISSNATPSS</sequence>
<dbReference type="Pfam" id="PF13639">
    <property type="entry name" value="zf-RING_2"/>
    <property type="match status" value="1"/>
</dbReference>
<dbReference type="SUPFAM" id="SSF51206">
    <property type="entry name" value="cAMP-binding domain-like"/>
    <property type="match status" value="2"/>
</dbReference>
<feature type="domain" description="Cyclic nucleotide-binding" evidence="10">
    <location>
        <begin position="211"/>
        <end position="312"/>
    </location>
</feature>
<dbReference type="InterPro" id="IPR008271">
    <property type="entry name" value="Ser/Thr_kinase_AS"/>
</dbReference>
<dbReference type="InterPro" id="IPR018490">
    <property type="entry name" value="cNMP-bd_dom_sf"/>
</dbReference>
<dbReference type="PROSITE" id="PS00108">
    <property type="entry name" value="PROTEIN_KINASE_ST"/>
    <property type="match status" value="1"/>
</dbReference>
<feature type="domain" description="Protein kinase" evidence="9">
    <location>
        <begin position="343"/>
        <end position="595"/>
    </location>
</feature>
<evidence type="ECO:0000256" key="6">
    <source>
        <dbReference type="ARBA" id="ARBA00022840"/>
    </source>
</evidence>
<feature type="binding site" evidence="8">
    <location>
        <position position="370"/>
    </location>
    <ligand>
        <name>ATP</name>
        <dbReference type="ChEBI" id="CHEBI:30616"/>
    </ligand>
</feature>
<dbReference type="PROSITE" id="PS00888">
    <property type="entry name" value="CNMP_BINDING_1"/>
    <property type="match status" value="1"/>
</dbReference>
<evidence type="ECO:0000256" key="4">
    <source>
        <dbReference type="ARBA" id="ARBA00022741"/>
    </source>
</evidence>
<dbReference type="PROSITE" id="PS50042">
    <property type="entry name" value="CNMP_BINDING_3"/>
    <property type="match status" value="2"/>
</dbReference>
<evidence type="ECO:0000313" key="12">
    <source>
        <dbReference type="Proteomes" id="UP001230188"/>
    </source>
</evidence>
<dbReference type="PRINTS" id="PR00103">
    <property type="entry name" value="CAMPKINASE"/>
</dbReference>
<dbReference type="InterPro" id="IPR014710">
    <property type="entry name" value="RmlC-like_jellyroll"/>
</dbReference>
<comment type="caution">
    <text evidence="11">The sequence shown here is derived from an EMBL/GenBank/DDBJ whole genome shotgun (WGS) entry which is preliminary data.</text>
</comment>
<dbReference type="Pfam" id="PF00027">
    <property type="entry name" value="cNMP_binding"/>
    <property type="match status" value="2"/>
</dbReference>
<dbReference type="GO" id="GO:0030553">
    <property type="term" value="F:cGMP binding"/>
    <property type="evidence" value="ECO:0007669"/>
    <property type="project" value="UniProtKB-KW"/>
</dbReference>
<dbReference type="InterPro" id="IPR011009">
    <property type="entry name" value="Kinase-like_dom_sf"/>
</dbReference>
<evidence type="ECO:0000256" key="1">
    <source>
        <dbReference type="ARBA" id="ARBA00022527"/>
    </source>
</evidence>
<dbReference type="PANTHER" id="PTHR24353">
    <property type="entry name" value="CYCLIC NUCLEOTIDE-DEPENDENT PROTEIN KINASE"/>
    <property type="match status" value="1"/>
</dbReference>
<dbReference type="SUPFAM" id="SSF57850">
    <property type="entry name" value="RING/U-box"/>
    <property type="match status" value="1"/>
</dbReference>
<dbReference type="SUPFAM" id="SSF56112">
    <property type="entry name" value="Protein kinase-like (PK-like)"/>
    <property type="match status" value="1"/>
</dbReference>
<evidence type="ECO:0000256" key="7">
    <source>
        <dbReference type="ARBA" id="ARBA00022992"/>
    </source>
</evidence>
<dbReference type="Pfam" id="PF00069">
    <property type="entry name" value="Pkinase"/>
    <property type="match status" value="1"/>
</dbReference>
<protein>
    <recommendedName>
        <fullName evidence="13">cGMP-dependent protein kinase</fullName>
    </recommendedName>
</protein>
<keyword evidence="6 8" id="KW-0067">ATP-binding</keyword>
<organism evidence="11 12">
    <name type="scientific">Chrysophaeum taylorii</name>
    <dbReference type="NCBI Taxonomy" id="2483200"/>
    <lineage>
        <taxon>Eukaryota</taxon>
        <taxon>Sar</taxon>
        <taxon>Stramenopiles</taxon>
        <taxon>Ochrophyta</taxon>
        <taxon>Pelagophyceae</taxon>
        <taxon>Pelagomonadales</taxon>
        <taxon>Pelagomonadaceae</taxon>
        <taxon>Chrysophaeum</taxon>
    </lineage>
</organism>
<accession>A0AAD7XQX7</accession>
<evidence type="ECO:0008006" key="13">
    <source>
        <dbReference type="Google" id="ProtNLM"/>
    </source>
</evidence>
<dbReference type="CDD" id="cd00038">
    <property type="entry name" value="CAP_ED"/>
    <property type="match status" value="2"/>
</dbReference>
<gene>
    <name evidence="11" type="ORF">CTAYLR_002461</name>
</gene>
<dbReference type="InterPro" id="IPR013083">
    <property type="entry name" value="Znf_RING/FYVE/PHD"/>
</dbReference>
<dbReference type="AlphaFoldDB" id="A0AAD7XQX7"/>
<keyword evidence="12" id="KW-1185">Reference proteome</keyword>
<evidence type="ECO:0000256" key="3">
    <source>
        <dbReference type="ARBA" id="ARBA00022679"/>
    </source>
</evidence>
<dbReference type="Gene3D" id="1.10.510.10">
    <property type="entry name" value="Transferase(Phosphotransferase) domain 1"/>
    <property type="match status" value="1"/>
</dbReference>
<evidence type="ECO:0000259" key="10">
    <source>
        <dbReference type="PROSITE" id="PS50042"/>
    </source>
</evidence>
<dbReference type="InterPro" id="IPR000595">
    <property type="entry name" value="cNMP-bd_dom"/>
</dbReference>
<keyword evidence="1" id="KW-0723">Serine/threonine-protein kinase</keyword>
<dbReference type="PROSITE" id="PS50011">
    <property type="entry name" value="PROTEIN_KINASE_DOM"/>
    <property type="match status" value="1"/>
</dbReference>
<feature type="domain" description="Cyclic nucleotide-binding" evidence="10">
    <location>
        <begin position="82"/>
        <end position="199"/>
    </location>
</feature>
<dbReference type="GO" id="GO:0005524">
    <property type="term" value="F:ATP binding"/>
    <property type="evidence" value="ECO:0007669"/>
    <property type="project" value="UniProtKB-UniRule"/>
</dbReference>
<dbReference type="EMBL" id="JAQMWT010000057">
    <property type="protein sequence ID" value="KAJ8612110.1"/>
    <property type="molecule type" value="Genomic_DNA"/>
</dbReference>
<evidence type="ECO:0000256" key="5">
    <source>
        <dbReference type="ARBA" id="ARBA00022777"/>
    </source>
</evidence>
<dbReference type="Proteomes" id="UP001230188">
    <property type="component" value="Unassembled WGS sequence"/>
</dbReference>
<dbReference type="PANTHER" id="PTHR24353:SF147">
    <property type="entry name" value="CGMP-DEPENDENT SERINE_THREONIN PROTEIN KINASE-RELATED"/>
    <property type="match status" value="1"/>
</dbReference>
<evidence type="ECO:0000256" key="2">
    <source>
        <dbReference type="ARBA" id="ARBA00022535"/>
    </source>
</evidence>
<dbReference type="InterPro" id="IPR018488">
    <property type="entry name" value="cNMP-bd_CS"/>
</dbReference>
<keyword evidence="2" id="KW-0140">cGMP</keyword>
<dbReference type="Gene3D" id="3.30.40.10">
    <property type="entry name" value="Zinc/RING finger domain, C3HC4 (zinc finger)"/>
    <property type="match status" value="1"/>
</dbReference>
<reference evidence="11" key="1">
    <citation type="submission" date="2023-01" db="EMBL/GenBank/DDBJ databases">
        <title>Metagenome sequencing of chrysophaentin producing Chrysophaeum taylorii.</title>
        <authorList>
            <person name="Davison J."/>
            <person name="Bewley C."/>
        </authorList>
    </citation>
    <scope>NUCLEOTIDE SEQUENCE</scope>
    <source>
        <strain evidence="11">NIES-1699</strain>
    </source>
</reference>
<dbReference type="Gene3D" id="3.30.200.20">
    <property type="entry name" value="Phosphorylase Kinase, domain 1"/>
    <property type="match status" value="1"/>
</dbReference>
<keyword evidence="3" id="KW-0808">Transferase</keyword>
<evidence type="ECO:0000256" key="8">
    <source>
        <dbReference type="PROSITE-ProRule" id="PRU10141"/>
    </source>
</evidence>
<dbReference type="InterPro" id="IPR000719">
    <property type="entry name" value="Prot_kinase_dom"/>
</dbReference>
<keyword evidence="4 8" id="KW-0547">Nucleotide-binding</keyword>
<dbReference type="SMART" id="SM00220">
    <property type="entry name" value="S_TKc"/>
    <property type="match status" value="1"/>
</dbReference>
<name>A0AAD7XQX7_9STRA</name>
<dbReference type="GO" id="GO:0004674">
    <property type="term" value="F:protein serine/threonine kinase activity"/>
    <property type="evidence" value="ECO:0007669"/>
    <property type="project" value="UniProtKB-KW"/>
</dbReference>
<proteinExistence type="predicted"/>
<keyword evidence="5" id="KW-0418">Kinase</keyword>
<evidence type="ECO:0000313" key="11">
    <source>
        <dbReference type="EMBL" id="KAJ8612110.1"/>
    </source>
</evidence>
<dbReference type="InterPro" id="IPR001841">
    <property type="entry name" value="Znf_RING"/>
</dbReference>